<dbReference type="SMART" id="SM01009">
    <property type="entry name" value="AlkA_N"/>
    <property type="match status" value="1"/>
</dbReference>
<keyword evidence="8" id="KW-0804">Transcription</keyword>
<keyword evidence="6" id="KW-0805">Transcription regulation</keyword>
<evidence type="ECO:0000256" key="9">
    <source>
        <dbReference type="ARBA" id="ARBA00023204"/>
    </source>
</evidence>
<keyword evidence="4" id="KW-0808">Transferase</keyword>
<dbReference type="InterPro" id="IPR023170">
    <property type="entry name" value="HhH_base_excis_C"/>
</dbReference>
<protein>
    <recommendedName>
        <fullName evidence="3">DNA-3-methyladenine glycosylase II</fullName>
        <ecNumber evidence="3">3.2.2.21</ecNumber>
    </recommendedName>
</protein>
<dbReference type="InterPro" id="IPR035451">
    <property type="entry name" value="Ada-like_dom_sf"/>
</dbReference>
<evidence type="ECO:0000256" key="2">
    <source>
        <dbReference type="ARBA" id="ARBA00001947"/>
    </source>
</evidence>
<dbReference type="SMART" id="SM00342">
    <property type="entry name" value="HTH_ARAC"/>
    <property type="match status" value="1"/>
</dbReference>
<dbReference type="PROSITE" id="PS01124">
    <property type="entry name" value="HTH_ARAC_FAMILY_2"/>
    <property type="match status" value="1"/>
</dbReference>
<dbReference type="InterPro" id="IPR018060">
    <property type="entry name" value="HTH_AraC"/>
</dbReference>
<name>A0ABP8ZK07_9ACTN</name>
<feature type="domain" description="HTH araC/xylS-type" evidence="10">
    <location>
        <begin position="97"/>
        <end position="195"/>
    </location>
</feature>
<evidence type="ECO:0000313" key="11">
    <source>
        <dbReference type="EMBL" id="GAA4758131.1"/>
    </source>
</evidence>
<evidence type="ECO:0000256" key="5">
    <source>
        <dbReference type="ARBA" id="ARBA00022763"/>
    </source>
</evidence>
<dbReference type="SUPFAM" id="SSF48150">
    <property type="entry name" value="DNA-glycosylase"/>
    <property type="match status" value="1"/>
</dbReference>
<reference evidence="12" key="1">
    <citation type="journal article" date="2019" name="Int. J. Syst. Evol. Microbiol.">
        <title>The Global Catalogue of Microorganisms (GCM) 10K type strain sequencing project: providing services to taxonomists for standard genome sequencing and annotation.</title>
        <authorList>
            <consortium name="The Broad Institute Genomics Platform"/>
            <consortium name="The Broad Institute Genome Sequencing Center for Infectious Disease"/>
            <person name="Wu L."/>
            <person name="Ma J."/>
        </authorList>
    </citation>
    <scope>NUCLEOTIDE SEQUENCE [LARGE SCALE GENOMIC DNA]</scope>
    <source>
        <strain evidence="12">JCM 18077</strain>
    </source>
</reference>
<dbReference type="SMART" id="SM00478">
    <property type="entry name" value="ENDO3c"/>
    <property type="match status" value="1"/>
</dbReference>
<dbReference type="Pfam" id="PF12833">
    <property type="entry name" value="HTH_18"/>
    <property type="match status" value="1"/>
</dbReference>
<dbReference type="Gene3D" id="1.10.340.30">
    <property type="entry name" value="Hypothetical protein, domain 2"/>
    <property type="match status" value="1"/>
</dbReference>
<evidence type="ECO:0000256" key="8">
    <source>
        <dbReference type="ARBA" id="ARBA00023163"/>
    </source>
</evidence>
<dbReference type="SUPFAM" id="SSF55945">
    <property type="entry name" value="TATA-box binding protein-like"/>
    <property type="match status" value="1"/>
</dbReference>
<gene>
    <name evidence="11" type="ORF">GCM10023217_33110</name>
</gene>
<dbReference type="InterPro" id="IPR037046">
    <property type="entry name" value="AlkA_N_sf"/>
</dbReference>
<dbReference type="InterPro" id="IPR003265">
    <property type="entry name" value="HhH-GPD_domain"/>
</dbReference>
<dbReference type="Gene3D" id="3.40.10.10">
    <property type="entry name" value="DNA Methylphosphotriester Repair Domain"/>
    <property type="match status" value="1"/>
</dbReference>
<dbReference type="EC" id="3.2.2.21" evidence="3"/>
<evidence type="ECO:0000259" key="10">
    <source>
        <dbReference type="PROSITE" id="PS01124"/>
    </source>
</evidence>
<dbReference type="SUPFAM" id="SSF57884">
    <property type="entry name" value="Ada DNA repair protein, N-terminal domain (N-Ada 10)"/>
    <property type="match status" value="1"/>
</dbReference>
<keyword evidence="7" id="KW-0010">Activator</keyword>
<dbReference type="EMBL" id="BAABIE010000021">
    <property type="protein sequence ID" value="GAA4758131.1"/>
    <property type="molecule type" value="Genomic_DNA"/>
</dbReference>
<accession>A0ABP8ZK07</accession>
<dbReference type="Pfam" id="PF06029">
    <property type="entry name" value="AlkA_N"/>
    <property type="match status" value="1"/>
</dbReference>
<comment type="cofactor">
    <cofactor evidence="2">
        <name>Zn(2+)</name>
        <dbReference type="ChEBI" id="CHEBI:29105"/>
    </cofactor>
</comment>
<comment type="caution">
    <text evidence="11">The sequence shown here is derived from an EMBL/GenBank/DDBJ whole genome shotgun (WGS) entry which is preliminary data.</text>
</comment>
<dbReference type="InterPro" id="IPR051912">
    <property type="entry name" value="Alkylbase_DNA_Glycosylase/TA"/>
</dbReference>
<evidence type="ECO:0000256" key="3">
    <source>
        <dbReference type="ARBA" id="ARBA00012000"/>
    </source>
</evidence>
<keyword evidence="5" id="KW-0227">DNA damage</keyword>
<dbReference type="PANTHER" id="PTHR43003">
    <property type="entry name" value="DNA-3-METHYLADENINE GLYCOSYLASE"/>
    <property type="match status" value="1"/>
</dbReference>
<keyword evidence="9" id="KW-0234">DNA repair</keyword>
<evidence type="ECO:0000256" key="1">
    <source>
        <dbReference type="ARBA" id="ARBA00000086"/>
    </source>
</evidence>
<evidence type="ECO:0000313" key="12">
    <source>
        <dbReference type="Proteomes" id="UP001500822"/>
    </source>
</evidence>
<organism evidence="11 12">
    <name type="scientific">Gordonia alkaliphila</name>
    <dbReference type="NCBI Taxonomy" id="1053547"/>
    <lineage>
        <taxon>Bacteria</taxon>
        <taxon>Bacillati</taxon>
        <taxon>Actinomycetota</taxon>
        <taxon>Actinomycetes</taxon>
        <taxon>Mycobacteriales</taxon>
        <taxon>Gordoniaceae</taxon>
        <taxon>Gordonia</taxon>
    </lineage>
</organism>
<comment type="catalytic activity">
    <reaction evidence="1">
        <text>Hydrolysis of alkylated DNA, releasing 3-methyladenine, 3-methylguanine, 7-methylguanine and 7-methyladenine.</text>
        <dbReference type="EC" id="3.2.2.21"/>
    </reaction>
</comment>
<dbReference type="Gene3D" id="1.10.1670.10">
    <property type="entry name" value="Helix-hairpin-Helix base-excision DNA repair enzymes (C-terminal)"/>
    <property type="match status" value="1"/>
</dbReference>
<dbReference type="Gene3D" id="3.30.310.20">
    <property type="entry name" value="DNA-3-methyladenine glycosylase AlkA, N-terminal domain"/>
    <property type="match status" value="1"/>
</dbReference>
<dbReference type="InterPro" id="IPR004026">
    <property type="entry name" value="Ada_DNA_repair_Zn-bd"/>
</dbReference>
<evidence type="ECO:0000256" key="6">
    <source>
        <dbReference type="ARBA" id="ARBA00023015"/>
    </source>
</evidence>
<dbReference type="Pfam" id="PF02805">
    <property type="entry name" value="Ada_Zn_binding"/>
    <property type="match status" value="1"/>
</dbReference>
<dbReference type="InterPro" id="IPR009057">
    <property type="entry name" value="Homeodomain-like_sf"/>
</dbReference>
<sequence>MTAPAADPTVLELPFEHCYKALSARDSRFDGQFFVTVRTTGIYCRPSCPARTPERGNVDFVPTSAAAVARGFRACRRCLPDATPGSPRWNTGADLASRAMRLIADGVVDRDGVDGLARALGYTPRHVGRVLRAELGAGPLALARAHRATTARILLISTSMPVSDVAFAAGFASIRQFNDTLRDTYDRTPSELRKRYRGAAAQAGPALTLRLPLRTPYDVDWTVRGFAAHAVDGVERVDGATLQRTLRLPRGPALVALTLHDDHATAHLEHLDLRDLSVAVNRLRRLADLDADPIAVDTALSADPHLAPLVAAAPGIRIPGGVDGHETLLRTIVGQQISVAAARTRLGALVADLGEPAPWHGTVGPEVPDRLFPTPAAVAAAGEDAIAGPRRLARAVVGAARAIASGAMEPHAGSQTSKLRTELLALDGVGPWTADQVAMRVTGDPDVLPHGDLVIVRAAAELGIDLARTEQWRPWRSYAAMHLWRHRLTSTAAATGPAHQRGTR</sequence>
<dbReference type="SUPFAM" id="SSF46689">
    <property type="entry name" value="Homeodomain-like"/>
    <property type="match status" value="1"/>
</dbReference>
<dbReference type="InterPro" id="IPR010316">
    <property type="entry name" value="AlkA_N"/>
</dbReference>
<dbReference type="Proteomes" id="UP001500822">
    <property type="component" value="Unassembled WGS sequence"/>
</dbReference>
<evidence type="ECO:0000256" key="4">
    <source>
        <dbReference type="ARBA" id="ARBA00022603"/>
    </source>
</evidence>
<evidence type="ECO:0000256" key="7">
    <source>
        <dbReference type="ARBA" id="ARBA00023159"/>
    </source>
</evidence>
<dbReference type="InterPro" id="IPR011257">
    <property type="entry name" value="DNA_glycosylase"/>
</dbReference>
<dbReference type="PANTHER" id="PTHR43003:SF13">
    <property type="entry name" value="DNA-3-METHYLADENINE GLYCOSYLASE 2"/>
    <property type="match status" value="1"/>
</dbReference>
<dbReference type="RefSeq" id="WP_345314340.1">
    <property type="nucleotide sequence ID" value="NZ_BAABIE010000021.1"/>
</dbReference>
<proteinExistence type="predicted"/>
<dbReference type="Gene3D" id="1.10.10.60">
    <property type="entry name" value="Homeodomain-like"/>
    <property type="match status" value="1"/>
</dbReference>
<keyword evidence="4" id="KW-0489">Methyltransferase</keyword>
<keyword evidence="12" id="KW-1185">Reference proteome</keyword>